<organism evidence="1 2">
    <name type="scientific">Candidatus Nomurabacteria bacterium RIFCSPLOWO2_02_FULL_40_10</name>
    <dbReference type="NCBI Taxonomy" id="1801786"/>
    <lineage>
        <taxon>Bacteria</taxon>
        <taxon>Candidatus Nomuraibacteriota</taxon>
    </lineage>
</organism>
<reference evidence="1 2" key="1">
    <citation type="journal article" date="2016" name="Nat. Commun.">
        <title>Thousands of microbial genomes shed light on interconnected biogeochemical processes in an aquifer system.</title>
        <authorList>
            <person name="Anantharaman K."/>
            <person name="Brown C.T."/>
            <person name="Hug L.A."/>
            <person name="Sharon I."/>
            <person name="Castelle C.J."/>
            <person name="Probst A.J."/>
            <person name="Thomas B.C."/>
            <person name="Singh A."/>
            <person name="Wilkins M.J."/>
            <person name="Karaoz U."/>
            <person name="Brodie E.L."/>
            <person name="Williams K.H."/>
            <person name="Hubbard S.S."/>
            <person name="Banfield J.F."/>
        </authorList>
    </citation>
    <scope>NUCLEOTIDE SEQUENCE [LARGE SCALE GENOMIC DNA]</scope>
</reference>
<evidence type="ECO:0000313" key="1">
    <source>
        <dbReference type="EMBL" id="OGI98387.1"/>
    </source>
</evidence>
<evidence type="ECO:0000313" key="2">
    <source>
        <dbReference type="Proteomes" id="UP000176479"/>
    </source>
</evidence>
<dbReference type="Proteomes" id="UP000176479">
    <property type="component" value="Unassembled WGS sequence"/>
</dbReference>
<comment type="caution">
    <text evidence="1">The sequence shown here is derived from an EMBL/GenBank/DDBJ whole genome shotgun (WGS) entry which is preliminary data.</text>
</comment>
<name>A0A1F6XW97_9BACT</name>
<sequence length="67" mass="7800">MLNATVKNNTVTIARSEYETLKDFYEEYKSRAALKRIQEAEEDFLAGKTQILSSKKFLANVKKWIAR</sequence>
<accession>A0A1F6XW97</accession>
<gene>
    <name evidence="1" type="ORF">A3H53_04220</name>
</gene>
<protein>
    <submittedName>
        <fullName evidence="1">Uncharacterized protein</fullName>
    </submittedName>
</protein>
<dbReference type="AlphaFoldDB" id="A0A1F6XW97"/>
<dbReference type="EMBL" id="MFVK01000035">
    <property type="protein sequence ID" value="OGI98387.1"/>
    <property type="molecule type" value="Genomic_DNA"/>
</dbReference>
<proteinExistence type="predicted"/>